<evidence type="ECO:0000313" key="2">
    <source>
        <dbReference type="Proteomes" id="UP000662939"/>
    </source>
</evidence>
<name>A0A895XQ05_9ACTN</name>
<dbReference type="RefSeq" id="WP_213170357.1">
    <property type="nucleotide sequence ID" value="NZ_CP070496.1"/>
</dbReference>
<keyword evidence="2" id="KW-1185">Reference proteome</keyword>
<proteinExistence type="predicted"/>
<reference evidence="1" key="1">
    <citation type="submission" date="2021-02" db="EMBL/GenBank/DDBJ databases">
        <title>Natronoglycomyces albus gen. nov., sp. nov, a haloalkaliphilic actinobacterium from a soda solonchak soil.</title>
        <authorList>
            <person name="Sorokin D.Y."/>
            <person name="Khijniak T.V."/>
            <person name="Zakharycheva A.P."/>
            <person name="Boueva O.V."/>
            <person name="Ariskina E.V."/>
            <person name="Hahnke R.L."/>
            <person name="Bunk B."/>
            <person name="Sproer C."/>
            <person name="Schumann P."/>
            <person name="Evtushenko L.I."/>
            <person name="Kublanov I.V."/>
        </authorList>
    </citation>
    <scope>NUCLEOTIDE SEQUENCE</scope>
    <source>
        <strain evidence="1">DSM 106290</strain>
    </source>
</reference>
<sequence>MNSHFCIILIVNEAEVDEAESTETPDSALFISAYVPLCKRGWDSVSASMVILDAKRGMAQPYNSPLGFRRRSLTSRVDLFERIRTR</sequence>
<protein>
    <submittedName>
        <fullName evidence="1">Uncharacterized protein</fullName>
    </submittedName>
</protein>
<dbReference type="Proteomes" id="UP000662939">
    <property type="component" value="Chromosome"/>
</dbReference>
<dbReference type="KEGG" id="nav:JQS30_11195"/>
<accession>A0A895XQ05</accession>
<organism evidence="1 2">
    <name type="scientific">Natronoglycomyces albus</name>
    <dbReference type="NCBI Taxonomy" id="2811108"/>
    <lineage>
        <taxon>Bacteria</taxon>
        <taxon>Bacillati</taxon>
        <taxon>Actinomycetota</taxon>
        <taxon>Actinomycetes</taxon>
        <taxon>Glycomycetales</taxon>
        <taxon>Glycomycetaceae</taxon>
        <taxon>Natronoglycomyces</taxon>
    </lineage>
</organism>
<dbReference type="AlphaFoldDB" id="A0A895XQ05"/>
<gene>
    <name evidence="1" type="ORF">JQS30_11195</name>
</gene>
<evidence type="ECO:0000313" key="1">
    <source>
        <dbReference type="EMBL" id="QSB04360.1"/>
    </source>
</evidence>
<dbReference type="EMBL" id="CP070496">
    <property type="protein sequence ID" value="QSB04360.1"/>
    <property type="molecule type" value="Genomic_DNA"/>
</dbReference>